<dbReference type="Gene3D" id="3.50.50.60">
    <property type="entry name" value="FAD/NAD(P)-binding domain"/>
    <property type="match status" value="1"/>
</dbReference>
<gene>
    <name evidence="5" type="ORF">FSB_LOCUS42188</name>
</gene>
<reference evidence="5" key="1">
    <citation type="submission" date="2018-02" db="EMBL/GenBank/DDBJ databases">
        <authorList>
            <person name="Cohen D.B."/>
            <person name="Kent A.D."/>
        </authorList>
    </citation>
    <scope>NUCLEOTIDE SEQUENCE</scope>
</reference>
<dbReference type="PRINTS" id="PR00420">
    <property type="entry name" value="RNGMNOXGNASE"/>
</dbReference>
<comment type="similarity">
    <text evidence="3">Belongs to the 3-hydroxybenzoate 6-hydroxylase family.</text>
</comment>
<dbReference type="InterPro" id="IPR044560">
    <property type="entry name" value="MOase"/>
</dbReference>
<organism evidence="5">
    <name type="scientific">Fagus sylvatica</name>
    <name type="common">Beechnut</name>
    <dbReference type="NCBI Taxonomy" id="28930"/>
    <lineage>
        <taxon>Eukaryota</taxon>
        <taxon>Viridiplantae</taxon>
        <taxon>Streptophyta</taxon>
        <taxon>Embryophyta</taxon>
        <taxon>Tracheophyta</taxon>
        <taxon>Spermatophyta</taxon>
        <taxon>Magnoliopsida</taxon>
        <taxon>eudicotyledons</taxon>
        <taxon>Gunneridae</taxon>
        <taxon>Pentapetalae</taxon>
        <taxon>rosids</taxon>
        <taxon>fabids</taxon>
        <taxon>Fagales</taxon>
        <taxon>Fagaceae</taxon>
        <taxon>Fagus</taxon>
    </lineage>
</organism>
<name>A0A2N9HJD9_FAGSY</name>
<sequence>MEEEDQDVVIVGAGIAGLATAVALKRVGVRALVLEKSEGLRATGAALTLQPNAWHALDALGVAHKLTTIYAPLTGGNITSLDTGASQKVNFPKSDKHGIRAIHRKALLEALAKELPEDTIRYSSKLKSVVNQAEEGSSYAVIHMENGASIKAKALVGCDGVHSVVARWLGLTTPVHSGRWAVRGLAIFPEGHGLNHEFQHFLTTGKRAGLVPVNDKEFYWFLTIKFSSKGEEMPHDPELIKRQVLENFAKEFPKSYLNIVQHSDLSTLTWAPLMFRFPWDIIFGKVSKGNITVAGDAMHPMTPDLGQGGCSALEDAVVLGKHIGDLIIRHKKLVAGDQMAEALERYVKERRWRAAGLITSSYLAGWVQQDGSGWLMRFLRDKGFGLRVN</sequence>
<keyword evidence="1" id="KW-0560">Oxidoreductase</keyword>
<dbReference type="PANTHER" id="PTHR45934:SF1">
    <property type="entry name" value="OS04G0423100 PROTEIN"/>
    <property type="match status" value="1"/>
</dbReference>
<dbReference type="GO" id="GO:0071949">
    <property type="term" value="F:FAD binding"/>
    <property type="evidence" value="ECO:0007669"/>
    <property type="project" value="InterPro"/>
</dbReference>
<keyword evidence="2" id="KW-0503">Monooxygenase</keyword>
<evidence type="ECO:0000313" key="5">
    <source>
        <dbReference type="EMBL" id="SPD14306.1"/>
    </source>
</evidence>
<dbReference type="PANTHER" id="PTHR45934">
    <property type="entry name" value="FAD/NAD(P)-BINDING OXIDOREDUCTASE FAMILY PROTEIN"/>
    <property type="match status" value="1"/>
</dbReference>
<accession>A0A2N9HJD9</accession>
<dbReference type="EMBL" id="OIVN01003902">
    <property type="protein sequence ID" value="SPD14306.1"/>
    <property type="molecule type" value="Genomic_DNA"/>
</dbReference>
<proteinExistence type="inferred from homology"/>
<evidence type="ECO:0000256" key="1">
    <source>
        <dbReference type="ARBA" id="ARBA00023002"/>
    </source>
</evidence>
<evidence type="ECO:0000256" key="2">
    <source>
        <dbReference type="ARBA" id="ARBA00023033"/>
    </source>
</evidence>
<evidence type="ECO:0000259" key="4">
    <source>
        <dbReference type="Pfam" id="PF01494"/>
    </source>
</evidence>
<dbReference type="Pfam" id="PF01494">
    <property type="entry name" value="FAD_binding_3"/>
    <property type="match status" value="1"/>
</dbReference>
<dbReference type="InterPro" id="IPR002938">
    <property type="entry name" value="FAD-bd"/>
</dbReference>
<protein>
    <recommendedName>
        <fullName evidence="4">FAD-binding domain-containing protein</fullName>
    </recommendedName>
</protein>
<dbReference type="AlphaFoldDB" id="A0A2N9HJD9"/>
<dbReference type="GO" id="GO:0004497">
    <property type="term" value="F:monooxygenase activity"/>
    <property type="evidence" value="ECO:0007669"/>
    <property type="project" value="UniProtKB-KW"/>
</dbReference>
<evidence type="ECO:0000256" key="3">
    <source>
        <dbReference type="ARBA" id="ARBA00024018"/>
    </source>
</evidence>
<dbReference type="InterPro" id="IPR036188">
    <property type="entry name" value="FAD/NAD-bd_sf"/>
</dbReference>
<feature type="domain" description="FAD-binding" evidence="4">
    <location>
        <begin position="6"/>
        <end position="359"/>
    </location>
</feature>
<dbReference type="SUPFAM" id="SSF51905">
    <property type="entry name" value="FAD/NAD(P)-binding domain"/>
    <property type="match status" value="1"/>
</dbReference>